<evidence type="ECO:0000259" key="3">
    <source>
        <dbReference type="Pfam" id="PF14833"/>
    </source>
</evidence>
<dbReference type="GO" id="GO:0016491">
    <property type="term" value="F:oxidoreductase activity"/>
    <property type="evidence" value="ECO:0007669"/>
    <property type="project" value="InterPro"/>
</dbReference>
<dbReference type="OMA" id="ERDHRPG"/>
<dbReference type="SUPFAM" id="SSF48179">
    <property type="entry name" value="6-phosphogluconate dehydrogenase C-terminal domain-like"/>
    <property type="match status" value="1"/>
</dbReference>
<dbReference type="Gene3D" id="1.10.1040.10">
    <property type="entry name" value="N-(1-d-carboxylethyl)-l-norvaline Dehydrogenase, domain 2"/>
    <property type="match status" value="1"/>
</dbReference>
<gene>
    <name evidence="4" type="ORF">WOLCODRAFT_22575</name>
</gene>
<dbReference type="Gene3D" id="3.40.50.720">
    <property type="entry name" value="NAD(P)-binding Rossmann-like Domain"/>
    <property type="match status" value="1"/>
</dbReference>
<comment type="similarity">
    <text evidence="1">Belongs to the HIBADH-related family. NP60 subfamily.</text>
</comment>
<feature type="domain" description="3-hydroxyisobutyrate dehydrogenase-like NAD-binding" evidence="3">
    <location>
        <begin position="204"/>
        <end position="308"/>
    </location>
</feature>
<dbReference type="Pfam" id="PF14833">
    <property type="entry name" value="NAD_binding_11"/>
    <property type="match status" value="1"/>
</dbReference>
<dbReference type="PANTHER" id="PTHR43580:SF8">
    <property type="entry name" value="6-PHOSPHOGLUCONATE DEHYDROGENASE NADP-BINDING DOMAIN-CONTAINING PROTEIN-RELATED"/>
    <property type="match status" value="1"/>
</dbReference>
<dbReference type="STRING" id="742152.A0A2H3IXW4"/>
<dbReference type="InterPro" id="IPR013328">
    <property type="entry name" value="6PGD_dom2"/>
</dbReference>
<dbReference type="GO" id="GO:0050661">
    <property type="term" value="F:NADP binding"/>
    <property type="evidence" value="ECO:0007669"/>
    <property type="project" value="InterPro"/>
</dbReference>
<dbReference type="SUPFAM" id="SSF51735">
    <property type="entry name" value="NAD(P)-binding Rossmann-fold domains"/>
    <property type="match status" value="1"/>
</dbReference>
<feature type="domain" description="6-phosphogluconate dehydrogenase NADP-binding" evidence="2">
    <location>
        <begin position="23"/>
        <end position="185"/>
    </location>
</feature>
<evidence type="ECO:0000256" key="1">
    <source>
        <dbReference type="ARBA" id="ARBA00007598"/>
    </source>
</evidence>
<dbReference type="InterPro" id="IPR051265">
    <property type="entry name" value="HIBADH-related_NP60_sf"/>
</dbReference>
<dbReference type="InterPro" id="IPR036291">
    <property type="entry name" value="NAD(P)-bd_dom_sf"/>
</dbReference>
<reference evidence="4 5" key="1">
    <citation type="journal article" date="2012" name="Science">
        <title>The Paleozoic origin of enzymatic lignin decomposition reconstructed from 31 fungal genomes.</title>
        <authorList>
            <person name="Floudas D."/>
            <person name="Binder M."/>
            <person name="Riley R."/>
            <person name="Barry K."/>
            <person name="Blanchette R.A."/>
            <person name="Henrissat B."/>
            <person name="Martinez A.T."/>
            <person name="Otillar R."/>
            <person name="Spatafora J.W."/>
            <person name="Yadav J.S."/>
            <person name="Aerts A."/>
            <person name="Benoit I."/>
            <person name="Boyd A."/>
            <person name="Carlson A."/>
            <person name="Copeland A."/>
            <person name="Coutinho P.M."/>
            <person name="de Vries R.P."/>
            <person name="Ferreira P."/>
            <person name="Findley K."/>
            <person name="Foster B."/>
            <person name="Gaskell J."/>
            <person name="Glotzer D."/>
            <person name="Gorecki P."/>
            <person name="Heitman J."/>
            <person name="Hesse C."/>
            <person name="Hori C."/>
            <person name="Igarashi K."/>
            <person name="Jurgens J.A."/>
            <person name="Kallen N."/>
            <person name="Kersten P."/>
            <person name="Kohler A."/>
            <person name="Kuees U."/>
            <person name="Kumar T.K.A."/>
            <person name="Kuo A."/>
            <person name="LaButti K."/>
            <person name="Larrondo L.F."/>
            <person name="Lindquist E."/>
            <person name="Ling A."/>
            <person name="Lombard V."/>
            <person name="Lucas S."/>
            <person name="Lundell T."/>
            <person name="Martin R."/>
            <person name="McLaughlin D.J."/>
            <person name="Morgenstern I."/>
            <person name="Morin E."/>
            <person name="Murat C."/>
            <person name="Nagy L.G."/>
            <person name="Nolan M."/>
            <person name="Ohm R.A."/>
            <person name="Patyshakuliyeva A."/>
            <person name="Rokas A."/>
            <person name="Ruiz-Duenas F.J."/>
            <person name="Sabat G."/>
            <person name="Salamov A."/>
            <person name="Samejima M."/>
            <person name="Schmutz J."/>
            <person name="Slot J.C."/>
            <person name="St John F."/>
            <person name="Stenlid J."/>
            <person name="Sun H."/>
            <person name="Sun S."/>
            <person name="Syed K."/>
            <person name="Tsang A."/>
            <person name="Wiebenga A."/>
            <person name="Young D."/>
            <person name="Pisabarro A."/>
            <person name="Eastwood D.C."/>
            <person name="Martin F."/>
            <person name="Cullen D."/>
            <person name="Grigoriev I.V."/>
            <person name="Hibbett D.S."/>
        </authorList>
    </citation>
    <scope>NUCLEOTIDE SEQUENCE [LARGE SCALE GENOMIC DNA]</scope>
    <source>
        <strain evidence="4 5">MD-104</strain>
    </source>
</reference>
<keyword evidence="5" id="KW-1185">Reference proteome</keyword>
<dbReference type="InterPro" id="IPR006115">
    <property type="entry name" value="6PGDH_NADP-bd"/>
</dbReference>
<dbReference type="Pfam" id="PF03446">
    <property type="entry name" value="NAD_binding_2"/>
    <property type="match status" value="1"/>
</dbReference>
<protein>
    <submittedName>
        <fullName evidence="4">Uncharacterized protein</fullName>
    </submittedName>
</protein>
<dbReference type="OrthoDB" id="435038at2759"/>
<sequence length="351" mass="37404">MAAAAQHAIPFSRPATPGHIINKIGFYGLGAMGYFMARNLARHRASNTGTSPLVVYNRSVAKAEQLRAEIGADKVQIAESAEQLVLECDVIFTSLASDAVVKSVYEQFASALQANPPTKNKILVEMSTIYPSLAGELDTLLSDIPHTHLVTGPVFGPPAAADSANLICILAGDYRSKKEVAHILVPAVGKKAMDLGGNLQKAPMFKLIGNSMILGTLEILAEAFTLSEKAGIGAPTAYELVKDLFPAPPFINYGRKMVTDEFDGLKGFAIDGGLKDANHIRRLVTELNSPMPVVDAAHGHILTARAIHEDQKHRGEAKYDVLDWSALVAGTRVAGGLDAFDSAQPAKVVKD</sequence>
<dbReference type="InterPro" id="IPR029154">
    <property type="entry name" value="HIBADH-like_NADP-bd"/>
</dbReference>
<dbReference type="PROSITE" id="PS00895">
    <property type="entry name" value="3_HYDROXYISOBUT_DH"/>
    <property type="match status" value="1"/>
</dbReference>
<evidence type="ECO:0000313" key="5">
    <source>
        <dbReference type="Proteomes" id="UP000218811"/>
    </source>
</evidence>
<accession>A0A2H3IXW4</accession>
<dbReference type="AlphaFoldDB" id="A0A2H3IXW4"/>
<dbReference type="InterPro" id="IPR008927">
    <property type="entry name" value="6-PGluconate_DH-like_C_sf"/>
</dbReference>
<evidence type="ECO:0000259" key="2">
    <source>
        <dbReference type="Pfam" id="PF03446"/>
    </source>
</evidence>
<dbReference type="InterPro" id="IPR002204">
    <property type="entry name" value="3-OH-isobutyrate_DH-rel_CS"/>
</dbReference>
<dbReference type="Proteomes" id="UP000218811">
    <property type="component" value="Unassembled WGS sequence"/>
</dbReference>
<evidence type="ECO:0000313" key="4">
    <source>
        <dbReference type="EMBL" id="PCH34285.1"/>
    </source>
</evidence>
<name>A0A2H3IXW4_WOLCO</name>
<proteinExistence type="inferred from homology"/>
<organism evidence="4 5">
    <name type="scientific">Wolfiporia cocos (strain MD-104)</name>
    <name type="common">Brown rot fungus</name>
    <dbReference type="NCBI Taxonomy" id="742152"/>
    <lineage>
        <taxon>Eukaryota</taxon>
        <taxon>Fungi</taxon>
        <taxon>Dikarya</taxon>
        <taxon>Basidiomycota</taxon>
        <taxon>Agaricomycotina</taxon>
        <taxon>Agaricomycetes</taxon>
        <taxon>Polyporales</taxon>
        <taxon>Phaeolaceae</taxon>
        <taxon>Wolfiporia</taxon>
    </lineage>
</organism>
<dbReference type="EMBL" id="KB467831">
    <property type="protein sequence ID" value="PCH34285.1"/>
    <property type="molecule type" value="Genomic_DNA"/>
</dbReference>
<dbReference type="PANTHER" id="PTHR43580">
    <property type="entry name" value="OXIDOREDUCTASE GLYR1-RELATED"/>
    <property type="match status" value="1"/>
</dbReference>
<dbReference type="GO" id="GO:0051287">
    <property type="term" value="F:NAD binding"/>
    <property type="evidence" value="ECO:0007669"/>
    <property type="project" value="InterPro"/>
</dbReference>